<gene>
    <name evidence="2" type="ORF">DL764_001003</name>
</gene>
<feature type="region of interest" description="Disordered" evidence="1">
    <location>
        <begin position="191"/>
        <end position="257"/>
    </location>
</feature>
<reference evidence="2 3" key="1">
    <citation type="submission" date="2018-06" db="EMBL/GenBank/DDBJ databases">
        <title>Complete Genomes of Monosporascus.</title>
        <authorList>
            <person name="Robinson A.J."/>
            <person name="Natvig D.O."/>
        </authorList>
    </citation>
    <scope>NUCLEOTIDE SEQUENCE [LARGE SCALE GENOMIC DNA]</scope>
    <source>
        <strain evidence="2 3">CBS 110550</strain>
    </source>
</reference>
<dbReference type="AlphaFoldDB" id="A0A4V1XCI5"/>
<evidence type="ECO:0000313" key="3">
    <source>
        <dbReference type="Proteomes" id="UP000293360"/>
    </source>
</evidence>
<sequence>MGTRTLPDSAASSESTMPGSSRSETRFQYQAPSPSILADFDTHDCADDIVSLEENSIHRSCGGDAMGGSSSKQASWSGIRYVATDPDMSKLPIRGTKLKKQLDTLDCPECHATMGYEDVEKYADRETFAKHQVRWHEQLTCAEYDSFVSDPKNFRSRIDILNEEAEKLWLEEQSAKRTQEEADRKFAQSLMAAEQRKEAERQAQRERAERERREEAERRRLQAERMAKQQQTEKMRMEAVRKREEDELSRRTVERTTKPCPGCRWPIEKNSGCSHMTFPSEVRSEQILSPIYNASLVPFNFTRY</sequence>
<dbReference type="SUPFAM" id="SSF57850">
    <property type="entry name" value="RING/U-box"/>
    <property type="match status" value="1"/>
</dbReference>
<feature type="compositionally biased region" description="Basic and acidic residues" evidence="1">
    <location>
        <begin position="194"/>
        <end position="257"/>
    </location>
</feature>
<dbReference type="OrthoDB" id="1431934at2759"/>
<evidence type="ECO:0000256" key="1">
    <source>
        <dbReference type="SAM" id="MobiDB-lite"/>
    </source>
</evidence>
<evidence type="ECO:0000313" key="2">
    <source>
        <dbReference type="EMBL" id="RYP09869.1"/>
    </source>
</evidence>
<organism evidence="2 3">
    <name type="scientific">Monosporascus ibericus</name>
    <dbReference type="NCBI Taxonomy" id="155417"/>
    <lineage>
        <taxon>Eukaryota</taxon>
        <taxon>Fungi</taxon>
        <taxon>Dikarya</taxon>
        <taxon>Ascomycota</taxon>
        <taxon>Pezizomycotina</taxon>
        <taxon>Sordariomycetes</taxon>
        <taxon>Xylariomycetidae</taxon>
        <taxon>Xylariales</taxon>
        <taxon>Xylariales incertae sedis</taxon>
        <taxon>Monosporascus</taxon>
    </lineage>
</organism>
<proteinExistence type="predicted"/>
<feature type="compositionally biased region" description="Polar residues" evidence="1">
    <location>
        <begin position="10"/>
        <end position="30"/>
    </location>
</feature>
<accession>A0A4V1XCI5</accession>
<dbReference type="Proteomes" id="UP000293360">
    <property type="component" value="Unassembled WGS sequence"/>
</dbReference>
<dbReference type="EMBL" id="QJNU01000028">
    <property type="protein sequence ID" value="RYP09869.1"/>
    <property type="molecule type" value="Genomic_DNA"/>
</dbReference>
<dbReference type="Gene3D" id="1.20.120.1750">
    <property type="match status" value="1"/>
</dbReference>
<protein>
    <submittedName>
        <fullName evidence="2">Uncharacterized protein</fullName>
    </submittedName>
</protein>
<name>A0A4V1XCI5_9PEZI</name>
<keyword evidence="3" id="KW-1185">Reference proteome</keyword>
<feature type="region of interest" description="Disordered" evidence="1">
    <location>
        <begin position="1"/>
        <end position="30"/>
    </location>
</feature>
<comment type="caution">
    <text evidence="2">The sequence shown here is derived from an EMBL/GenBank/DDBJ whole genome shotgun (WGS) entry which is preliminary data.</text>
</comment>
<dbReference type="STRING" id="155417.A0A4V1XCI5"/>